<dbReference type="OrthoDB" id="8612316at2"/>
<dbReference type="Proteomes" id="UP000324760">
    <property type="component" value="Chromosome"/>
</dbReference>
<keyword evidence="1" id="KW-0812">Transmembrane</keyword>
<evidence type="ECO:0000256" key="1">
    <source>
        <dbReference type="SAM" id="Phobius"/>
    </source>
</evidence>
<sequence>MKEPDYDNYSLKQLYEALEMIDRERWPERVRKIESLLSDPESFRRLKEEQRLVDHQEALERKEASQGFLGILLLVSGGIGSFTGSFLTKYGVFQIAPGFWRILAGIGLACFGALIIVKLFRRG</sequence>
<dbReference type="AlphaFoldDB" id="A0A5P1RA16"/>
<evidence type="ECO:0000313" key="3">
    <source>
        <dbReference type="Proteomes" id="UP000324760"/>
    </source>
</evidence>
<gene>
    <name evidence="2" type="ORF">F0U83_06835</name>
</gene>
<evidence type="ECO:0008006" key="4">
    <source>
        <dbReference type="Google" id="ProtNLM"/>
    </source>
</evidence>
<accession>A0A5P1RA16</accession>
<dbReference type="KEGG" id="ncu:F0U83_06835"/>
<keyword evidence="1" id="KW-1133">Transmembrane helix</keyword>
<name>A0A5P1RA16_9GAMM</name>
<keyword evidence="1" id="KW-0472">Membrane</keyword>
<keyword evidence="3" id="KW-1185">Reference proteome</keyword>
<feature type="transmembrane region" description="Helical" evidence="1">
    <location>
        <begin position="99"/>
        <end position="120"/>
    </location>
</feature>
<proteinExistence type="predicted"/>
<protein>
    <recommendedName>
        <fullName evidence="4">DUF2335 domain-containing protein</fullName>
    </recommendedName>
</protein>
<reference evidence="2 3" key="1">
    <citation type="journal article" date="2019" name="Biochem. Eng. J.">
        <title>Metabolic engineering of the marine bacteria Neptunomonas concharum for the production of acetoin and meso-2,3-butanediol from acetate.</title>
        <authorList>
            <person name="Li W."/>
            <person name="Pu N."/>
            <person name="Liu C.-X."/>
            <person name="Yuan Q.-P."/>
            <person name="Li Z.-J."/>
        </authorList>
    </citation>
    <scope>NUCLEOTIDE SEQUENCE [LARGE SCALE GENOMIC DNA]</scope>
    <source>
        <strain evidence="2 3">JCM17730</strain>
    </source>
</reference>
<feature type="transmembrane region" description="Helical" evidence="1">
    <location>
        <begin position="68"/>
        <end position="87"/>
    </location>
</feature>
<dbReference type="EMBL" id="CP043869">
    <property type="protein sequence ID" value="QEQ96443.1"/>
    <property type="molecule type" value="Genomic_DNA"/>
</dbReference>
<organism evidence="2 3">
    <name type="scientific">Neptunomonas concharum</name>
    <dbReference type="NCBI Taxonomy" id="1031538"/>
    <lineage>
        <taxon>Bacteria</taxon>
        <taxon>Pseudomonadati</taxon>
        <taxon>Pseudomonadota</taxon>
        <taxon>Gammaproteobacteria</taxon>
        <taxon>Oceanospirillales</taxon>
        <taxon>Oceanospirillaceae</taxon>
        <taxon>Neptunomonas</taxon>
    </lineage>
</organism>
<dbReference type="RefSeq" id="WP_138988434.1">
    <property type="nucleotide sequence ID" value="NZ_CP043869.1"/>
</dbReference>
<evidence type="ECO:0000313" key="2">
    <source>
        <dbReference type="EMBL" id="QEQ96443.1"/>
    </source>
</evidence>